<organism evidence="1">
    <name type="scientific">marine sediment metagenome</name>
    <dbReference type="NCBI Taxonomy" id="412755"/>
    <lineage>
        <taxon>unclassified sequences</taxon>
        <taxon>metagenomes</taxon>
        <taxon>ecological metagenomes</taxon>
    </lineage>
</organism>
<reference evidence="1" key="1">
    <citation type="journal article" date="2015" name="Nature">
        <title>Complex archaea that bridge the gap between prokaryotes and eukaryotes.</title>
        <authorList>
            <person name="Spang A."/>
            <person name="Saw J.H."/>
            <person name="Jorgensen S.L."/>
            <person name="Zaremba-Niedzwiedzka K."/>
            <person name="Martijn J."/>
            <person name="Lind A.E."/>
            <person name="van Eijk R."/>
            <person name="Schleper C."/>
            <person name="Guy L."/>
            <person name="Ettema T.J."/>
        </authorList>
    </citation>
    <scope>NUCLEOTIDE SEQUENCE</scope>
</reference>
<dbReference type="EMBL" id="LAZR01000268">
    <property type="protein sequence ID" value="KKN78111.1"/>
    <property type="molecule type" value="Genomic_DNA"/>
</dbReference>
<name>A0A0F9VXC6_9ZZZZ</name>
<comment type="caution">
    <text evidence="1">The sequence shown here is derived from an EMBL/GenBank/DDBJ whole genome shotgun (WGS) entry which is preliminary data.</text>
</comment>
<sequence>MANMTNYNADIPLKQTPYRNTKVTMDKSQADVRRLLRKYDVRDVQNTVRAKGKLSLTFARPDFVGHLNVYQIEVQALTIDDQGERQASRMLYWWMKWKLEIISFGIADFETEMLPYQLISGEQGHQTVAEAVLPQLMAGATEIDPFQPALPSGHQDSR</sequence>
<protein>
    <submittedName>
        <fullName evidence="1">Uncharacterized protein</fullName>
    </submittedName>
</protein>
<proteinExistence type="predicted"/>
<evidence type="ECO:0000313" key="1">
    <source>
        <dbReference type="EMBL" id="KKN78111.1"/>
    </source>
</evidence>
<gene>
    <name evidence="1" type="ORF">LCGC14_0353380</name>
</gene>
<accession>A0A0F9VXC6</accession>
<dbReference type="AlphaFoldDB" id="A0A0F9VXC6"/>